<evidence type="ECO:0000313" key="2">
    <source>
        <dbReference type="Proteomes" id="UP001275315"/>
    </source>
</evidence>
<dbReference type="RefSeq" id="WP_320381105.1">
    <property type="nucleotide sequence ID" value="NZ_JAWDIQ010000003.1"/>
</dbReference>
<protein>
    <recommendedName>
        <fullName evidence="3">Spore coat protein</fullName>
    </recommendedName>
</protein>
<keyword evidence="2" id="KW-1185">Reference proteome</keyword>
<reference evidence="1 2" key="1">
    <citation type="submission" date="2023-10" db="EMBL/GenBank/DDBJ databases">
        <title>Virgibacillus soli CC-YMP-6 genome.</title>
        <authorList>
            <person name="Miliotis G."/>
            <person name="Sengupta P."/>
            <person name="Hameed A."/>
            <person name="Chuvochina M."/>
            <person name="Mcdonagh F."/>
            <person name="Simpson A.C."/>
            <person name="Singh N.K."/>
            <person name="Rekha P.D."/>
            <person name="Raman K."/>
            <person name="Hugenholtz P."/>
            <person name="Venkateswaran K."/>
        </authorList>
    </citation>
    <scope>NUCLEOTIDE SEQUENCE [LARGE SCALE GENOMIC DNA]</scope>
    <source>
        <strain evidence="1 2">CC-YMP-6</strain>
    </source>
</reference>
<dbReference type="EMBL" id="JAWDIQ010000003">
    <property type="protein sequence ID" value="MDY0410233.1"/>
    <property type="molecule type" value="Genomic_DNA"/>
</dbReference>
<name>A0ABU5CV29_9BACI</name>
<evidence type="ECO:0000313" key="1">
    <source>
        <dbReference type="EMBL" id="MDY0410233.1"/>
    </source>
</evidence>
<accession>A0ABU5CV29</accession>
<evidence type="ECO:0008006" key="3">
    <source>
        <dbReference type="Google" id="ProtNLM"/>
    </source>
</evidence>
<comment type="caution">
    <text evidence="1">The sequence shown here is derived from an EMBL/GenBank/DDBJ whole genome shotgun (WGS) entry which is preliminary data.</text>
</comment>
<dbReference type="Proteomes" id="UP001275315">
    <property type="component" value="Unassembled WGS sequence"/>
</dbReference>
<gene>
    <name evidence="1" type="ORF">RWD45_18860</name>
</gene>
<proteinExistence type="predicted"/>
<sequence>MLPSVDLGLMTDHLNSHEGVMNKLKLYTSIVKNNSLKSIITLQTNILRDHVQVMLGLINPNTYNKTELKSFHEQFQHLLHQPQITIQGNEAYPDKWITLESNSTANNMGMVNFFSASMMQDEKVKRIHILMALQNVELQRLYKEIIKHNSWSYTPHASIAEQTDTIHHLHYLLQI</sequence>
<organism evidence="1 2">
    <name type="scientific">Paracerasibacillus soli</name>
    <dbReference type="NCBI Taxonomy" id="480284"/>
    <lineage>
        <taxon>Bacteria</taxon>
        <taxon>Bacillati</taxon>
        <taxon>Bacillota</taxon>
        <taxon>Bacilli</taxon>
        <taxon>Bacillales</taxon>
        <taxon>Bacillaceae</taxon>
        <taxon>Paracerasibacillus</taxon>
    </lineage>
</organism>